<keyword evidence="5" id="KW-0067">ATP-binding</keyword>
<dbReference type="GO" id="GO:0003677">
    <property type="term" value="F:DNA binding"/>
    <property type="evidence" value="ECO:0007669"/>
    <property type="project" value="UniProtKB-KW"/>
</dbReference>
<feature type="domain" description="Protein kinase" evidence="7">
    <location>
        <begin position="240"/>
        <end position="568"/>
    </location>
</feature>
<evidence type="ECO:0000256" key="1">
    <source>
        <dbReference type="ARBA" id="ARBA00022527"/>
    </source>
</evidence>
<reference evidence="8" key="1">
    <citation type="submission" date="2016-01" db="EMBL/GenBank/DDBJ databases">
        <title>Reference transcriptome for the parasite Schistocephalus solidus: insights into the molecular evolution of parasitism.</title>
        <authorList>
            <person name="Hebert F.O."/>
            <person name="Grambauer S."/>
            <person name="Barber I."/>
            <person name="Landry C.R."/>
            <person name="Aubin-Horth N."/>
        </authorList>
    </citation>
    <scope>NUCLEOTIDE SEQUENCE</scope>
</reference>
<dbReference type="PANTHER" id="PTHR24058">
    <property type="entry name" value="DUAL SPECIFICITY PROTEIN KINASE"/>
    <property type="match status" value="1"/>
</dbReference>
<dbReference type="SUPFAM" id="SSF56112">
    <property type="entry name" value="Protein kinase-like (PK-like)"/>
    <property type="match status" value="1"/>
</dbReference>
<name>A0A0X3P4S1_SCHSO</name>
<dbReference type="GO" id="GO:0005737">
    <property type="term" value="C:cytoplasm"/>
    <property type="evidence" value="ECO:0007669"/>
    <property type="project" value="TreeGrafter"/>
</dbReference>
<dbReference type="EMBL" id="GEEE01016572">
    <property type="protein sequence ID" value="JAP46653.1"/>
    <property type="molecule type" value="Transcribed_RNA"/>
</dbReference>
<protein>
    <submittedName>
        <fullName evidence="8">Homeodomain-interacting protein kinase 2</fullName>
    </submittedName>
</protein>
<dbReference type="InterPro" id="IPR011009">
    <property type="entry name" value="Kinase-like_dom_sf"/>
</dbReference>
<gene>
    <name evidence="8" type="primary">HIPK2</name>
    <name evidence="8" type="ORF">TR140032</name>
</gene>
<dbReference type="GO" id="GO:0005634">
    <property type="term" value="C:nucleus"/>
    <property type="evidence" value="ECO:0007669"/>
    <property type="project" value="TreeGrafter"/>
</dbReference>
<dbReference type="InterPro" id="IPR000719">
    <property type="entry name" value="Prot_kinase_dom"/>
</dbReference>
<dbReference type="GO" id="GO:0004713">
    <property type="term" value="F:protein tyrosine kinase activity"/>
    <property type="evidence" value="ECO:0007669"/>
    <property type="project" value="TreeGrafter"/>
</dbReference>
<dbReference type="InterPro" id="IPR050494">
    <property type="entry name" value="Ser_Thr_dual-spec_kinase"/>
</dbReference>
<dbReference type="SMART" id="SM00220">
    <property type="entry name" value="S_TKc"/>
    <property type="match status" value="1"/>
</dbReference>
<keyword evidence="3" id="KW-0547">Nucleotide-binding</keyword>
<keyword evidence="2" id="KW-0808">Transferase</keyword>
<dbReference type="GO" id="GO:0004674">
    <property type="term" value="F:protein serine/threonine kinase activity"/>
    <property type="evidence" value="ECO:0007669"/>
    <property type="project" value="UniProtKB-KW"/>
</dbReference>
<keyword evidence="1" id="KW-0723">Serine/threonine-protein kinase</keyword>
<keyword evidence="8" id="KW-0371">Homeobox</keyword>
<feature type="compositionally biased region" description="Polar residues" evidence="6">
    <location>
        <begin position="1239"/>
        <end position="1248"/>
    </location>
</feature>
<evidence type="ECO:0000256" key="6">
    <source>
        <dbReference type="SAM" id="MobiDB-lite"/>
    </source>
</evidence>
<keyword evidence="8" id="KW-0238">DNA-binding</keyword>
<dbReference type="InterPro" id="IPR008271">
    <property type="entry name" value="Ser/Thr_kinase_AS"/>
</dbReference>
<accession>A0A0X3P4S1</accession>
<proteinExistence type="predicted"/>
<sequence>MLPIPSSSLVLAQGQPQSIAFESSNVFSGSFIPREKINRHIYKENKLKMTKHLHASRSFGVGDLSVKASEFRSAITIPVTNSSSQGPYSKKRKADETGPYAPKNSLMSIPSNSTILPAMLQPAPLLTQDLMTQIGASSNCNRLHQFPQQSAFVNLSRASGTCDYAPPNFELLPANTVSTEAFSTTTGLCPAAVSNTKTQTTAVTNNNTSNAAKSSARPTGGDGDYTIVVGEVLHSMSEGYEVTSFMGRGTFGQVVKCLCRSSNRSVAIKILKNHPSYLRQGNVEIQILQTLSQQDTESHNIVRAIECFQHKNHMCIVFELLEQNLYEFLKSNKFRPLALREIRPIAQQVLTALSKLKTLGLIHADLKPENIMLVRPSDGIMRYRVKVIDFGSACYSSKAVQNTYLQSRYYRAPEILLGLPFNEAIDMWSLGCVIAELFLGWPLYPGSSEYDQIRYIVETQGLPSRDMLRNAGKGSRFFVRDPYTLEWRFKTQEEYALETGQQAKEARKYIFSSLDQIREVSLTNKSLDPDADIELEDRFHFAQLLSQMLKMRPSDRILPDTALSHSFITMTYLHAYAFRKRTHESVALMQVCHEAGRRQRSIEQIASSISSDAVSSVASSCVPINGEANAQRNIGEQQQQQQQLFASAHTVPLSFLMPTGDAVSLSDLELQQHQAKLSQANRQQAYLQAVQSSNQHFTNLHRQPSPPQLPVSHPAAAAYYASISVPDQLQLHKARLLQMQKLRPQPVRFKMQTSAYGIQDLQQTITYESHQPFYSQPNFGRKLPNSQLHGSVCSRPLLSLAPEFAYTGELPSQQSLSMSAVSCSLTNSFPSLYDIVAAGGNALSLLNAASSTGMCASAAALVNSQNSPVAFVRPQMGSSIPHLAGQATLPMTPSGAVSSSTCSRFVHHPLFVNDLPHISSMQQPTQNCTHSASSSVSSAFGHQLETPSGQEAAAAAALMMQSYMSQTSNQTTPNSATAAAAMAAAAAAYARDGVDCFARNFTQSQSSISPLVLRGGDAAATVGVHGLPQALSHHYHHPLNDSALHPSHLQKQSAAAIVAAAASQQALDNCRYSRRRASGNGQLADAAYLCAAAALPVPTRTELHASPLVLTQSDQAYYSPSMLPSHHNHPSGPQSYTFATDHSSLAANRTPGLAANENSRSHIAVPVGLESRPVVTTTQSTAAAVAAASSSLAALHQIMLSSGASAANLVAANRLLLHSIQQQQQQQQHYYNHEESRLKSSTPCSNGGSQAGERLQNSAESSNLPYLPQKSGESVDKGSTDFMRYPQVKESPPAASPSRPEAFFLFSATGQ</sequence>
<feature type="region of interest" description="Disordered" evidence="6">
    <location>
        <begin position="1120"/>
        <end position="1139"/>
    </location>
</feature>
<dbReference type="PANTHER" id="PTHR24058:SF17">
    <property type="entry name" value="HOMEODOMAIN INTERACTING PROTEIN KINASE, ISOFORM D"/>
    <property type="match status" value="1"/>
</dbReference>
<dbReference type="GO" id="GO:0005524">
    <property type="term" value="F:ATP binding"/>
    <property type="evidence" value="ECO:0007669"/>
    <property type="project" value="UniProtKB-KW"/>
</dbReference>
<keyword evidence="4 8" id="KW-0418">Kinase</keyword>
<evidence type="ECO:0000256" key="4">
    <source>
        <dbReference type="ARBA" id="ARBA00022777"/>
    </source>
</evidence>
<feature type="region of interest" description="Disordered" evidence="6">
    <location>
        <begin position="1227"/>
        <end position="1311"/>
    </location>
</feature>
<evidence type="ECO:0000313" key="8">
    <source>
        <dbReference type="EMBL" id="JAP46653.1"/>
    </source>
</evidence>
<evidence type="ECO:0000256" key="2">
    <source>
        <dbReference type="ARBA" id="ARBA00022679"/>
    </source>
</evidence>
<dbReference type="Gene3D" id="3.30.200.20">
    <property type="entry name" value="Phosphorylase Kinase, domain 1"/>
    <property type="match status" value="1"/>
</dbReference>
<dbReference type="Pfam" id="PF00069">
    <property type="entry name" value="Pkinase"/>
    <property type="match status" value="1"/>
</dbReference>
<evidence type="ECO:0000256" key="5">
    <source>
        <dbReference type="ARBA" id="ARBA00022840"/>
    </source>
</evidence>
<organism evidence="8">
    <name type="scientific">Schistocephalus solidus</name>
    <name type="common">Tapeworm</name>
    <dbReference type="NCBI Taxonomy" id="70667"/>
    <lineage>
        <taxon>Eukaryota</taxon>
        <taxon>Metazoa</taxon>
        <taxon>Spiralia</taxon>
        <taxon>Lophotrochozoa</taxon>
        <taxon>Platyhelminthes</taxon>
        <taxon>Cestoda</taxon>
        <taxon>Eucestoda</taxon>
        <taxon>Diphyllobothriidea</taxon>
        <taxon>Diphyllobothriidae</taxon>
        <taxon>Schistocephalus</taxon>
    </lineage>
</organism>
<feature type="region of interest" description="Disordered" evidence="6">
    <location>
        <begin position="81"/>
        <end position="101"/>
    </location>
</feature>
<evidence type="ECO:0000256" key="3">
    <source>
        <dbReference type="ARBA" id="ARBA00022741"/>
    </source>
</evidence>
<feature type="compositionally biased region" description="Polar residues" evidence="6">
    <location>
        <begin position="1255"/>
        <end position="1264"/>
    </location>
</feature>
<dbReference type="PROSITE" id="PS50011">
    <property type="entry name" value="PROTEIN_KINASE_DOM"/>
    <property type="match status" value="1"/>
</dbReference>
<feature type="compositionally biased region" description="Low complexity" evidence="6">
    <location>
        <begin position="1290"/>
        <end position="1302"/>
    </location>
</feature>
<dbReference type="PROSITE" id="PS00108">
    <property type="entry name" value="PROTEIN_KINASE_ST"/>
    <property type="match status" value="1"/>
</dbReference>
<dbReference type="Gene3D" id="1.10.510.10">
    <property type="entry name" value="Transferase(Phosphotransferase) domain 1"/>
    <property type="match status" value="1"/>
</dbReference>
<evidence type="ECO:0000259" key="7">
    <source>
        <dbReference type="PROSITE" id="PS50011"/>
    </source>
</evidence>